<feature type="domain" description="Calcium/calmodulin-dependent protein kinase II association-domain" evidence="2">
    <location>
        <begin position="41"/>
        <end position="158"/>
    </location>
</feature>
<dbReference type="PROSITE" id="PS51257">
    <property type="entry name" value="PROKAR_LIPOPROTEIN"/>
    <property type="match status" value="1"/>
</dbReference>
<sequence length="162" mass="18136">MTLKFFAGLLAFAALTGCASHHSHESPPADGSNERCVPVTKQQIADLFVRWNNSLKTGDPKKVLANYAPKSILLPTVSKLPRIEPEEKEAYFKKFLAHRPSGEVTLSFIDIGCNYAIDAGLYTFTYQVPPKIIPARYSYSYRYIDGTWLITSHHSSVLPDEE</sequence>
<dbReference type="AlphaFoldDB" id="A0A2P1PWK4"/>
<gene>
    <name evidence="3" type="ORF">C7S18_19495</name>
</gene>
<dbReference type="RefSeq" id="WP_106893132.1">
    <property type="nucleotide sequence ID" value="NZ_CP027860.1"/>
</dbReference>
<accession>A0A2P1PWK4</accession>
<dbReference type="Proteomes" id="UP000241074">
    <property type="component" value="Chromosome"/>
</dbReference>
<evidence type="ECO:0000313" key="3">
    <source>
        <dbReference type="EMBL" id="AVP99212.1"/>
    </source>
</evidence>
<keyword evidence="1" id="KW-0732">Signal</keyword>
<evidence type="ECO:0000313" key="4">
    <source>
        <dbReference type="Proteomes" id="UP000241074"/>
    </source>
</evidence>
<reference evidence="3 4" key="2">
    <citation type="submission" date="2018-03" db="EMBL/GenBank/DDBJ databases">
        <authorList>
            <person name="Keele B.F."/>
        </authorList>
    </citation>
    <scope>NUCLEOTIDE SEQUENCE [LARGE SCALE GENOMIC DNA]</scope>
    <source>
        <strain evidence="3 4">D13</strain>
    </source>
</reference>
<evidence type="ECO:0000259" key="2">
    <source>
        <dbReference type="Pfam" id="PF08332"/>
    </source>
</evidence>
<feature type="signal peptide" evidence="1">
    <location>
        <begin position="1"/>
        <end position="19"/>
    </location>
</feature>
<dbReference type="SUPFAM" id="SSF54427">
    <property type="entry name" value="NTF2-like"/>
    <property type="match status" value="1"/>
</dbReference>
<dbReference type="KEGG" id="xba:C7S18_19495"/>
<dbReference type="InterPro" id="IPR032710">
    <property type="entry name" value="NTF2-like_dom_sf"/>
</dbReference>
<reference evidence="3 4" key="1">
    <citation type="submission" date="2018-03" db="EMBL/GenBank/DDBJ databases">
        <title>Ahniella affigens gen. nov., sp. nov., a gammaproteobacterium isolated from sandy soil near a stream.</title>
        <authorList>
            <person name="Ko Y."/>
            <person name="Kim J.-H."/>
        </authorList>
    </citation>
    <scope>NUCLEOTIDE SEQUENCE [LARGE SCALE GENOMIC DNA]</scope>
    <source>
        <strain evidence="3 4">D13</strain>
    </source>
</reference>
<name>A0A2P1PWK4_9GAMM</name>
<keyword evidence="4" id="KW-1185">Reference proteome</keyword>
<dbReference type="Pfam" id="PF08332">
    <property type="entry name" value="CaMKII_AD"/>
    <property type="match status" value="1"/>
</dbReference>
<dbReference type="GO" id="GO:0004683">
    <property type="term" value="F:calcium/calmodulin-dependent protein kinase activity"/>
    <property type="evidence" value="ECO:0007669"/>
    <property type="project" value="InterPro"/>
</dbReference>
<dbReference type="OrthoDB" id="953853at2"/>
<organism evidence="3 4">
    <name type="scientific">Ahniella affigens</name>
    <dbReference type="NCBI Taxonomy" id="2021234"/>
    <lineage>
        <taxon>Bacteria</taxon>
        <taxon>Pseudomonadati</taxon>
        <taxon>Pseudomonadota</taxon>
        <taxon>Gammaproteobacteria</taxon>
        <taxon>Lysobacterales</taxon>
        <taxon>Rhodanobacteraceae</taxon>
        <taxon>Ahniella</taxon>
    </lineage>
</organism>
<feature type="chain" id="PRO_5015160074" evidence="1">
    <location>
        <begin position="20"/>
        <end position="162"/>
    </location>
</feature>
<proteinExistence type="predicted"/>
<evidence type="ECO:0000256" key="1">
    <source>
        <dbReference type="SAM" id="SignalP"/>
    </source>
</evidence>
<dbReference type="InterPro" id="IPR013543">
    <property type="entry name" value="Ca/CaM-dep_prot_kinase-assoc"/>
</dbReference>
<dbReference type="EMBL" id="CP027860">
    <property type="protein sequence ID" value="AVP99212.1"/>
    <property type="molecule type" value="Genomic_DNA"/>
</dbReference>
<dbReference type="GO" id="GO:0005516">
    <property type="term" value="F:calmodulin binding"/>
    <property type="evidence" value="ECO:0007669"/>
    <property type="project" value="InterPro"/>
</dbReference>
<dbReference type="Gene3D" id="3.10.450.50">
    <property type="match status" value="1"/>
</dbReference>
<protein>
    <submittedName>
        <fullName evidence="3">DUF4440 domain-containing protein</fullName>
    </submittedName>
</protein>